<comment type="caution">
    <text evidence="4">The sequence shown here is derived from an EMBL/GenBank/DDBJ whole genome shotgun (WGS) entry which is preliminary data.</text>
</comment>
<dbReference type="Proteomes" id="UP001156870">
    <property type="component" value="Unassembled WGS sequence"/>
</dbReference>
<dbReference type="GO" id="GO:0005886">
    <property type="term" value="C:plasma membrane"/>
    <property type="evidence" value="ECO:0007669"/>
    <property type="project" value="TreeGrafter"/>
</dbReference>
<keyword evidence="2" id="KW-1133">Transmembrane helix</keyword>
<protein>
    <recommendedName>
        <fullName evidence="3">AsmA domain-containing protein</fullName>
    </recommendedName>
</protein>
<dbReference type="RefSeq" id="WP_232593353.1">
    <property type="nucleotide sequence ID" value="NZ_BSPD01000029.1"/>
</dbReference>
<dbReference type="EMBL" id="BSPD01000029">
    <property type="protein sequence ID" value="GLS25317.1"/>
    <property type="molecule type" value="Genomic_DNA"/>
</dbReference>
<dbReference type="PANTHER" id="PTHR30441:SF8">
    <property type="entry name" value="DUF748 DOMAIN-CONTAINING PROTEIN"/>
    <property type="match status" value="1"/>
</dbReference>
<feature type="transmembrane region" description="Helical" evidence="2">
    <location>
        <begin position="7"/>
        <end position="30"/>
    </location>
</feature>
<feature type="domain" description="AsmA" evidence="3">
    <location>
        <begin position="258"/>
        <end position="555"/>
    </location>
</feature>
<feature type="region of interest" description="Disordered" evidence="1">
    <location>
        <begin position="126"/>
        <end position="175"/>
    </location>
</feature>
<dbReference type="Pfam" id="PF05170">
    <property type="entry name" value="AsmA"/>
    <property type="match status" value="2"/>
</dbReference>
<evidence type="ECO:0000256" key="1">
    <source>
        <dbReference type="SAM" id="MobiDB-lite"/>
    </source>
</evidence>
<evidence type="ECO:0000313" key="5">
    <source>
        <dbReference type="Proteomes" id="UP001156870"/>
    </source>
</evidence>
<name>A0AA37T9W2_9GAMM</name>
<keyword evidence="2" id="KW-0812">Transmembrane</keyword>
<keyword evidence="2" id="KW-0472">Membrane</keyword>
<accession>A0AA37T9W2</accession>
<feature type="compositionally biased region" description="Low complexity" evidence="1">
    <location>
        <begin position="143"/>
        <end position="174"/>
    </location>
</feature>
<feature type="compositionally biased region" description="Low complexity" evidence="1">
    <location>
        <begin position="389"/>
        <end position="404"/>
    </location>
</feature>
<dbReference type="InterPro" id="IPR052894">
    <property type="entry name" value="AsmA-related"/>
</dbReference>
<organism evidence="4 5">
    <name type="scientific">Marinibactrum halimedae</name>
    <dbReference type="NCBI Taxonomy" id="1444977"/>
    <lineage>
        <taxon>Bacteria</taxon>
        <taxon>Pseudomonadati</taxon>
        <taxon>Pseudomonadota</taxon>
        <taxon>Gammaproteobacteria</taxon>
        <taxon>Cellvibrionales</taxon>
        <taxon>Cellvibrionaceae</taxon>
        <taxon>Marinibactrum</taxon>
    </lineage>
</organism>
<evidence type="ECO:0000313" key="4">
    <source>
        <dbReference type="EMBL" id="GLS25317.1"/>
    </source>
</evidence>
<keyword evidence="5" id="KW-1185">Reference proteome</keyword>
<feature type="region of interest" description="Disordered" evidence="1">
    <location>
        <begin position="376"/>
        <end position="407"/>
    </location>
</feature>
<evidence type="ECO:0000256" key="2">
    <source>
        <dbReference type="SAM" id="Phobius"/>
    </source>
</evidence>
<reference evidence="4 5" key="1">
    <citation type="journal article" date="2014" name="Int. J. Syst. Evol. Microbiol.">
        <title>Complete genome sequence of Corynebacterium casei LMG S-19264T (=DSM 44701T), isolated from a smear-ripened cheese.</title>
        <authorList>
            <consortium name="US DOE Joint Genome Institute (JGI-PGF)"/>
            <person name="Walter F."/>
            <person name="Albersmeier A."/>
            <person name="Kalinowski J."/>
            <person name="Ruckert C."/>
        </authorList>
    </citation>
    <scope>NUCLEOTIDE SEQUENCE [LARGE SCALE GENOMIC DNA]</scope>
    <source>
        <strain evidence="4 5">NBRC 110095</strain>
    </source>
</reference>
<dbReference type="PANTHER" id="PTHR30441">
    <property type="entry name" value="DUF748 DOMAIN-CONTAINING PROTEIN"/>
    <property type="match status" value="1"/>
</dbReference>
<evidence type="ECO:0000259" key="3">
    <source>
        <dbReference type="Pfam" id="PF05170"/>
    </source>
</evidence>
<feature type="domain" description="AsmA" evidence="3">
    <location>
        <begin position="1"/>
        <end position="208"/>
    </location>
</feature>
<sequence>MKTAIKAILAVIVSIVLLIFVAIGILIFAINPNDYKKDIESAALQAGYPVQIRGDLSWQFFPNLGIGIGETSVYTDIQQTQSIAAIDNVSTSVAVMPLFSKRVVINEVSIAGLNVQLKVDSQGTGNWEALGSDQPASTNRPENNTTISDNSTDTSTSTPTSGSSTDQPGTTGTPFELNAQSITITDARFAYEDQQAPLKAEVSDLDIVLTDVNLANRPMNADIRWAVSLSEPKLNTTGTLNVAIAVTEALDQAALSDGKLRIDLGNGNISTPIELDFNLAVADLQSDNPQLDSHLNLKPVNARELLKIVSGEALDTADPAALTAFATQTTIRGTPDDIQLSDIVIRLDDTTLKGAVQAKDFNTVALTLAGDNIDVDRYLPPPAEEESEATTTSPSTTPSGEEAPLPLEPLHDYTADLKFTFERIKAAKLVFSDFKLNANNKDGLAQISTLAADFYEGHFDVNGKLDARQTNAKLALNGDGDGIQLKPLLTDLEILSQANNITLEGVAHSQITANSQGQTVGELIEALSATLNADTQSLKLAPFNVEKYACQAAALIQGKPFDAAAFPASTSLQDVKAQIVYANGIADIQTFSAGVEQFKIGAAGKVNVNDQRFDINLPFTVVQAIESDRCEIASKSIIDKVLPLLRCKGDLTNPVDACGLDKKAIRELAKAYVKDKAKGKAKKKLDDKLAKPKEKAKEKLNKLLGEDRVKSLKDLIPR</sequence>
<proteinExistence type="predicted"/>
<dbReference type="AlphaFoldDB" id="A0AA37T9W2"/>
<dbReference type="InterPro" id="IPR007844">
    <property type="entry name" value="AsmA"/>
</dbReference>
<gene>
    <name evidence="4" type="ORF">GCM10007877_10310</name>
</gene>
<dbReference type="GO" id="GO:0090313">
    <property type="term" value="P:regulation of protein targeting to membrane"/>
    <property type="evidence" value="ECO:0007669"/>
    <property type="project" value="TreeGrafter"/>
</dbReference>